<reference evidence="1" key="1">
    <citation type="journal article" date="2021" name="Proc. Natl. Acad. Sci. U.S.A.">
        <title>A Catalog of Tens of Thousands of Viruses from Human Metagenomes Reveals Hidden Associations with Chronic Diseases.</title>
        <authorList>
            <person name="Tisza M.J."/>
            <person name="Buck C.B."/>
        </authorList>
    </citation>
    <scope>NUCLEOTIDE SEQUENCE</scope>
    <source>
        <strain evidence="1">CtLPy3</strain>
    </source>
</reference>
<name>A0A8S5UWE2_9CAUD</name>
<protein>
    <submittedName>
        <fullName evidence="1">Uncharacterized protein</fullName>
    </submittedName>
</protein>
<evidence type="ECO:0000313" key="1">
    <source>
        <dbReference type="EMBL" id="DAF98807.1"/>
    </source>
</evidence>
<proteinExistence type="predicted"/>
<dbReference type="EMBL" id="BK016155">
    <property type="protein sequence ID" value="DAF98807.1"/>
    <property type="molecule type" value="Genomic_DNA"/>
</dbReference>
<accession>A0A8S5UWE2</accession>
<sequence>MLSSLFHLIRSSLAKASEQTIGFRFHLLLIVSYLLNISTMSPSL</sequence>
<organism evidence="1">
    <name type="scientific">Podoviridae sp. ctLPy3</name>
    <dbReference type="NCBI Taxonomy" id="2825244"/>
    <lineage>
        <taxon>Viruses</taxon>
        <taxon>Duplodnaviria</taxon>
        <taxon>Heunggongvirae</taxon>
        <taxon>Uroviricota</taxon>
        <taxon>Caudoviricetes</taxon>
    </lineage>
</organism>